<keyword evidence="13" id="KW-0675">Receptor</keyword>
<evidence type="ECO:0000256" key="13">
    <source>
        <dbReference type="ARBA" id="ARBA00023170"/>
    </source>
</evidence>
<evidence type="ECO:0000256" key="6">
    <source>
        <dbReference type="ARBA" id="ARBA00022553"/>
    </source>
</evidence>
<comment type="catalytic activity">
    <reaction evidence="15">
        <text>heme b(in) = heme b(out)</text>
        <dbReference type="Rhea" id="RHEA:75443"/>
        <dbReference type="ChEBI" id="CHEBI:60344"/>
    </reaction>
</comment>
<dbReference type="SUPFAM" id="SSF103473">
    <property type="entry name" value="MFS general substrate transporter"/>
    <property type="match status" value="1"/>
</dbReference>
<keyword evidence="4" id="KW-0813">Transport</keyword>
<keyword evidence="25" id="KW-1185">Reference proteome</keyword>
<evidence type="ECO:0000256" key="22">
    <source>
        <dbReference type="SAM" id="Phobius"/>
    </source>
</evidence>
<dbReference type="GO" id="GO:0097037">
    <property type="term" value="P:heme export"/>
    <property type="evidence" value="ECO:0007669"/>
    <property type="project" value="TreeGrafter"/>
</dbReference>
<evidence type="ECO:0000256" key="15">
    <source>
        <dbReference type="ARBA" id="ARBA00035075"/>
    </source>
</evidence>
<sequence length="538" mass="59767">MLPQVTNSIRVISLETLRCSSQRAEYVSILVKVRQTFYFPQLEVLLATRQGRNCNCIGPQNSAGPLRTTQFLYDTKMCDCENSEDVNRGKNRSFLVESNVSKSENIESKTEGNEISVDNAKKYKTRLYKRRWVIVSLFSSYSLCNAFQWIQYGIINNLFMEFYNVNSFAIDWMSMIYMLTYVPFIFPVTWLLDKKGLRIIALAATSINCVGAWIKVASVKPHLFWVTVLGQFACSLAQVFILGMPSRIASVWFGTGEVSTACLIGVFGNQLGIAIGFLVPPVLVPNVGDMDELAHHISVMFYITAGAATLIFILVLIMFQEKPDIPPSQAQVVMQNMAPQESSYRASVGRLLHNTPFVLLLITYGLNVGCFYAVSTLLNRMLINHYPGEEVNVGRIGLTIVIAGMVGSLICGIWLDKTKTYKQTTVAVYLLSFVGMVVYTFTLNLGHLWAVFITSAALGFFMTGYLPLGFEFAVELTYPESEGTSSGLLNCSAQVFGIIFTICQGKIIDYYGTLAGNIFLSVFLLLGTILTGMKNSSL</sequence>
<evidence type="ECO:0000256" key="14">
    <source>
        <dbReference type="ARBA" id="ARBA00023180"/>
    </source>
</evidence>
<dbReference type="GO" id="GO:0015220">
    <property type="term" value="F:choline transmembrane transporter activity"/>
    <property type="evidence" value="ECO:0007669"/>
    <property type="project" value="Ensembl"/>
</dbReference>
<dbReference type="GO" id="GO:0005789">
    <property type="term" value="C:endoplasmic reticulum membrane"/>
    <property type="evidence" value="ECO:0007669"/>
    <property type="project" value="UniProtKB-SubCell"/>
</dbReference>
<feature type="transmembrane region" description="Helical" evidence="22">
    <location>
        <begin position="394"/>
        <end position="414"/>
    </location>
</feature>
<dbReference type="GeneTree" id="ENSGT01030000234625"/>
<evidence type="ECO:0000256" key="12">
    <source>
        <dbReference type="ARBA" id="ARBA00023136"/>
    </source>
</evidence>
<evidence type="ECO:0000256" key="11">
    <source>
        <dbReference type="ARBA" id="ARBA00023128"/>
    </source>
</evidence>
<dbReference type="GO" id="GO:0043249">
    <property type="term" value="P:erythrocyte maturation"/>
    <property type="evidence" value="ECO:0007669"/>
    <property type="project" value="UniProtKB-KW"/>
</dbReference>
<evidence type="ECO:0000256" key="2">
    <source>
        <dbReference type="ARBA" id="ARBA00004477"/>
    </source>
</evidence>
<dbReference type="GO" id="GO:0020037">
    <property type="term" value="F:heme binding"/>
    <property type="evidence" value="ECO:0007669"/>
    <property type="project" value="TreeGrafter"/>
</dbReference>
<name>A0A4W4H5E7_ELEEL</name>
<reference evidence="24" key="4">
    <citation type="submission" date="2025-08" db="UniProtKB">
        <authorList>
            <consortium name="Ensembl"/>
        </authorList>
    </citation>
    <scope>IDENTIFICATION</scope>
</reference>
<organism evidence="24 25">
    <name type="scientific">Electrophorus electricus</name>
    <name type="common">Electric eel</name>
    <name type="synonym">Gymnotus electricus</name>
    <dbReference type="NCBI Taxonomy" id="8005"/>
    <lineage>
        <taxon>Eukaryota</taxon>
        <taxon>Metazoa</taxon>
        <taxon>Chordata</taxon>
        <taxon>Craniata</taxon>
        <taxon>Vertebrata</taxon>
        <taxon>Euteleostomi</taxon>
        <taxon>Actinopterygii</taxon>
        <taxon>Neopterygii</taxon>
        <taxon>Teleostei</taxon>
        <taxon>Ostariophysi</taxon>
        <taxon>Gymnotiformes</taxon>
        <taxon>Gymnotoidei</taxon>
        <taxon>Gymnotidae</taxon>
        <taxon>Electrophorus</taxon>
    </lineage>
</organism>
<dbReference type="GO" id="GO:0031966">
    <property type="term" value="C:mitochondrial membrane"/>
    <property type="evidence" value="ECO:0007669"/>
    <property type="project" value="UniProtKB-SubCell"/>
</dbReference>
<keyword evidence="9 22" id="KW-1133">Transmembrane helix</keyword>
<feature type="transmembrane region" description="Helical" evidence="22">
    <location>
        <begin position="199"/>
        <end position="217"/>
    </location>
</feature>
<dbReference type="GO" id="GO:0015232">
    <property type="term" value="F:heme transmembrane transporter activity"/>
    <property type="evidence" value="ECO:0007669"/>
    <property type="project" value="UniProtKB-ARBA"/>
</dbReference>
<feature type="transmembrane region" description="Helical" evidence="22">
    <location>
        <begin position="426"/>
        <end position="442"/>
    </location>
</feature>
<dbReference type="InterPro" id="IPR020846">
    <property type="entry name" value="MFS_dom"/>
</dbReference>
<keyword evidence="12 22" id="KW-0472">Membrane</keyword>
<evidence type="ECO:0000259" key="23">
    <source>
        <dbReference type="PROSITE" id="PS50850"/>
    </source>
</evidence>
<dbReference type="InterPro" id="IPR011701">
    <property type="entry name" value="MFS"/>
</dbReference>
<dbReference type="PROSITE" id="PS50850">
    <property type="entry name" value="MFS"/>
    <property type="match status" value="1"/>
</dbReference>
<evidence type="ECO:0000256" key="1">
    <source>
        <dbReference type="ARBA" id="ARBA00004225"/>
    </source>
</evidence>
<evidence type="ECO:0000256" key="8">
    <source>
        <dbReference type="ARBA" id="ARBA00022824"/>
    </source>
</evidence>
<feature type="domain" description="Major facilitator superfamily (MFS) profile" evidence="23">
    <location>
        <begin position="134"/>
        <end position="538"/>
    </location>
</feature>
<evidence type="ECO:0000256" key="10">
    <source>
        <dbReference type="ARBA" id="ARBA00023057"/>
    </source>
</evidence>
<dbReference type="InterPro" id="IPR036259">
    <property type="entry name" value="MFS_trans_sf"/>
</dbReference>
<feature type="transmembrane region" description="Helical" evidence="22">
    <location>
        <begin position="223"/>
        <end position="246"/>
    </location>
</feature>
<feature type="transmembrane region" description="Helical" evidence="22">
    <location>
        <begin position="132"/>
        <end position="152"/>
    </location>
</feature>
<evidence type="ECO:0000256" key="5">
    <source>
        <dbReference type="ARBA" id="ARBA00022475"/>
    </source>
</evidence>
<comment type="similarity">
    <text evidence="18">Belongs to the major facilitator superfamily. Feline leukemia virus subgroup C receptor (TC 2.A.1.28.1) family.</text>
</comment>
<evidence type="ECO:0000256" key="17">
    <source>
        <dbReference type="ARBA" id="ARBA00045087"/>
    </source>
</evidence>
<feature type="transmembrane region" description="Helical" evidence="22">
    <location>
        <begin position="514"/>
        <end position="533"/>
    </location>
</feature>
<evidence type="ECO:0000256" key="9">
    <source>
        <dbReference type="ARBA" id="ARBA00022989"/>
    </source>
</evidence>
<feature type="transmembrane region" description="Helical" evidence="22">
    <location>
        <begin position="448"/>
        <end position="468"/>
    </location>
</feature>
<comment type="catalytic activity">
    <reaction evidence="16">
        <text>choline(out) = choline(in)</text>
        <dbReference type="Rhea" id="RHEA:32751"/>
        <dbReference type="ChEBI" id="CHEBI:15354"/>
    </reaction>
</comment>
<evidence type="ECO:0000256" key="18">
    <source>
        <dbReference type="ARBA" id="ARBA00046338"/>
    </source>
</evidence>
<evidence type="ECO:0000256" key="7">
    <source>
        <dbReference type="ARBA" id="ARBA00022692"/>
    </source>
</evidence>
<keyword evidence="8" id="KW-0256">Endoplasmic reticulum</keyword>
<feature type="transmembrane region" description="Helical" evidence="22">
    <location>
        <begin position="351"/>
        <end position="374"/>
    </location>
</feature>
<dbReference type="Pfam" id="PF07690">
    <property type="entry name" value="MFS_1"/>
    <property type="match status" value="1"/>
</dbReference>
<dbReference type="InterPro" id="IPR049680">
    <property type="entry name" value="FLVCR1-2_SLC49-like"/>
</dbReference>
<feature type="transmembrane region" description="Helical" evidence="22">
    <location>
        <begin position="299"/>
        <end position="319"/>
    </location>
</feature>
<keyword evidence="10" id="KW-0265">Erythrocyte maturation</keyword>
<dbReference type="PANTHER" id="PTHR10924">
    <property type="entry name" value="MAJOR FACILITATOR SUPERFAMILY PROTEIN-RELATED"/>
    <property type="match status" value="1"/>
</dbReference>
<dbReference type="GO" id="GO:0005886">
    <property type="term" value="C:plasma membrane"/>
    <property type="evidence" value="ECO:0007669"/>
    <property type="project" value="UniProtKB-SubCell"/>
</dbReference>
<evidence type="ECO:0000256" key="20">
    <source>
        <dbReference type="ARBA" id="ARBA00068050"/>
    </source>
</evidence>
<keyword evidence="6" id="KW-0597">Phosphoprotein</keyword>
<evidence type="ECO:0000313" key="25">
    <source>
        <dbReference type="Proteomes" id="UP000314983"/>
    </source>
</evidence>
<dbReference type="Proteomes" id="UP000314983">
    <property type="component" value="Chromosome 13"/>
</dbReference>
<dbReference type="AlphaFoldDB" id="A0A4W4H5E7"/>
<feature type="transmembrane region" description="Helical" evidence="22">
    <location>
        <begin position="258"/>
        <end position="279"/>
    </location>
</feature>
<comment type="function">
    <text evidence="19">Uniporter that mediates the transport of extracellular choline and ethanolamine into cells, thereby playing a key role in phospholipid biosynthesis. Choline and ethanolamine are the precursors of phosphatidylcholine and phosphatidylethanolamine, respectively, the two most abundant phospholipids. Transport is not coupled with proton transport and is exclusively driven by the choline (or ethanolamine) gradient across the plasma membrane. Also acts as a heme b transporter that mediates heme efflux from the cytoplasm to the extracellular compartment.</text>
</comment>
<evidence type="ECO:0000256" key="21">
    <source>
        <dbReference type="ARBA" id="ARBA00080886"/>
    </source>
</evidence>
<proteinExistence type="inferred from homology"/>
<keyword evidence="5" id="KW-1003">Cell membrane</keyword>
<accession>A0A4W4H5E7</accession>
<evidence type="ECO:0000256" key="4">
    <source>
        <dbReference type="ARBA" id="ARBA00022448"/>
    </source>
</evidence>
<evidence type="ECO:0000313" key="24">
    <source>
        <dbReference type="Ensembl" id="ENSEEEP00000043940.2"/>
    </source>
</evidence>
<protein>
    <recommendedName>
        <fullName evidence="20">Choline/ethanolamine transporter FLVCR1</fullName>
    </recommendedName>
    <alternativeName>
        <fullName evidence="21">Heme transporter FLVCR1</fullName>
    </alternativeName>
</protein>
<evidence type="ECO:0000256" key="16">
    <source>
        <dbReference type="ARBA" id="ARBA00036811"/>
    </source>
</evidence>
<keyword evidence="7 22" id="KW-0812">Transmembrane</keyword>
<gene>
    <name evidence="24" type="primary">flvcr2a</name>
</gene>
<keyword evidence="14" id="KW-0325">Glycoprotein</keyword>
<evidence type="ECO:0000256" key="3">
    <source>
        <dbReference type="ARBA" id="ARBA00004651"/>
    </source>
</evidence>
<keyword evidence="11" id="KW-0496">Mitochondrion</keyword>
<dbReference type="Gene3D" id="1.20.1250.20">
    <property type="entry name" value="MFS general substrate transporter like domains"/>
    <property type="match status" value="2"/>
</dbReference>
<dbReference type="Ensembl" id="ENSEEET00000044440.2">
    <property type="protein sequence ID" value="ENSEEEP00000043940.2"/>
    <property type="gene ID" value="ENSEEEG00000020716.2"/>
</dbReference>
<dbReference type="GO" id="GO:0006783">
    <property type="term" value="P:heme biosynthetic process"/>
    <property type="evidence" value="ECO:0007669"/>
    <property type="project" value="UniProtKB-ARBA"/>
</dbReference>
<reference evidence="24" key="5">
    <citation type="submission" date="2025-09" db="UniProtKB">
        <authorList>
            <consortium name="Ensembl"/>
        </authorList>
    </citation>
    <scope>IDENTIFICATION</scope>
</reference>
<feature type="transmembrane region" description="Helical" evidence="22">
    <location>
        <begin position="172"/>
        <end position="192"/>
    </location>
</feature>
<comment type="catalytic activity">
    <reaction evidence="17">
        <text>ethanolamine(in) = ethanolamine(out)</text>
        <dbReference type="Rhea" id="RHEA:32747"/>
        <dbReference type="ChEBI" id="CHEBI:57603"/>
    </reaction>
</comment>
<reference evidence="24" key="3">
    <citation type="submission" date="2020-05" db="EMBL/GenBank/DDBJ databases">
        <title>Electrophorus electricus (electric eel) genome, fEleEle1, primary haplotype.</title>
        <authorList>
            <person name="Myers G."/>
            <person name="Meyer A."/>
            <person name="Fedrigo O."/>
            <person name="Formenti G."/>
            <person name="Rhie A."/>
            <person name="Tracey A."/>
            <person name="Sims Y."/>
            <person name="Jarvis E.D."/>
        </authorList>
    </citation>
    <scope>NUCLEOTIDE SEQUENCE [LARGE SCALE GENOMIC DNA]</scope>
</reference>
<dbReference type="FunFam" id="1.20.1250.20:FF:000184">
    <property type="entry name" value="Feline leukemia virus subgroup C receptor-related protein 1"/>
    <property type="match status" value="1"/>
</dbReference>
<evidence type="ECO:0000256" key="19">
    <source>
        <dbReference type="ARBA" id="ARBA00060240"/>
    </source>
</evidence>
<reference evidence="25" key="1">
    <citation type="journal article" date="2014" name="Science">
        <title>Nonhuman genetics. Genomic basis for the convergent evolution of electric organs.</title>
        <authorList>
            <person name="Gallant J.R."/>
            <person name="Traeger L.L."/>
            <person name="Volkening J.D."/>
            <person name="Moffett H."/>
            <person name="Chen P.H."/>
            <person name="Novina C.D."/>
            <person name="Phillips G.N.Jr."/>
            <person name="Anand R."/>
            <person name="Wells G.B."/>
            <person name="Pinch M."/>
            <person name="Guth R."/>
            <person name="Unguez G.A."/>
            <person name="Albert J.S."/>
            <person name="Zakon H.H."/>
            <person name="Samanta M.P."/>
            <person name="Sussman M.R."/>
        </authorList>
    </citation>
    <scope>NUCLEOTIDE SEQUENCE [LARGE SCALE GENOMIC DNA]</scope>
</reference>
<comment type="subcellular location">
    <subcellularLocation>
        <location evidence="3">Cell membrane</location>
        <topology evidence="3">Multi-pass membrane protein</topology>
    </subcellularLocation>
    <subcellularLocation>
        <location evidence="2">Endoplasmic reticulum membrane</location>
        <topology evidence="2">Multi-pass membrane protein</topology>
    </subcellularLocation>
    <subcellularLocation>
        <location evidence="1">Mitochondrion membrane</location>
        <topology evidence="1">Multi-pass membrane protein</topology>
    </subcellularLocation>
</comment>
<dbReference type="PANTHER" id="PTHR10924:SF3">
    <property type="entry name" value="HEME TRANSPORTER FLVCR2"/>
    <property type="match status" value="1"/>
</dbReference>
<reference evidence="25" key="2">
    <citation type="journal article" date="2017" name="Sci. Adv.">
        <title>A tail of two voltages: Proteomic comparison of the three electric organs of the electric eel.</title>
        <authorList>
            <person name="Traeger L.L."/>
            <person name="Sabat G."/>
            <person name="Barrett-Wilt G.A."/>
            <person name="Wells G.B."/>
            <person name="Sussman M.R."/>
        </authorList>
    </citation>
    <scope>NUCLEOTIDE SEQUENCE [LARGE SCALE GENOMIC DNA]</scope>
</reference>